<feature type="compositionally biased region" description="Basic and acidic residues" evidence="5">
    <location>
        <begin position="33"/>
        <end position="42"/>
    </location>
</feature>
<feature type="region of interest" description="Disordered" evidence="5">
    <location>
        <begin position="632"/>
        <end position="679"/>
    </location>
</feature>
<feature type="compositionally biased region" description="Low complexity" evidence="5">
    <location>
        <begin position="312"/>
        <end position="322"/>
    </location>
</feature>
<keyword evidence="2 4" id="KW-0863">Zinc-finger</keyword>
<dbReference type="PROSITE" id="PS50089">
    <property type="entry name" value="ZF_RING_2"/>
    <property type="match status" value="1"/>
</dbReference>
<feature type="compositionally biased region" description="Acidic residues" evidence="5">
    <location>
        <begin position="476"/>
        <end position="491"/>
    </location>
</feature>
<dbReference type="Proteomes" id="UP000076871">
    <property type="component" value="Unassembled WGS sequence"/>
</dbReference>
<evidence type="ECO:0000259" key="6">
    <source>
        <dbReference type="PROSITE" id="PS50089"/>
    </source>
</evidence>
<protein>
    <recommendedName>
        <fullName evidence="6">RING-type domain-containing protein</fullName>
    </recommendedName>
</protein>
<dbReference type="AlphaFoldDB" id="A0A165DHR7"/>
<feature type="domain" description="RING-type" evidence="6">
    <location>
        <begin position="221"/>
        <end position="276"/>
    </location>
</feature>
<dbReference type="InterPro" id="IPR013083">
    <property type="entry name" value="Znf_RING/FYVE/PHD"/>
</dbReference>
<dbReference type="OrthoDB" id="6105938at2759"/>
<feature type="region of interest" description="Disordered" evidence="5">
    <location>
        <begin position="305"/>
        <end position="332"/>
    </location>
</feature>
<feature type="compositionally biased region" description="Basic and acidic residues" evidence="5">
    <location>
        <begin position="462"/>
        <end position="475"/>
    </location>
</feature>
<feature type="compositionally biased region" description="Basic and acidic residues" evidence="5">
    <location>
        <begin position="165"/>
        <end position="177"/>
    </location>
</feature>
<dbReference type="RefSeq" id="XP_040762646.1">
    <property type="nucleotide sequence ID" value="XM_040914523.1"/>
</dbReference>
<dbReference type="InterPro" id="IPR027370">
    <property type="entry name" value="Znf-RING_euk"/>
</dbReference>
<feature type="compositionally biased region" description="Acidic residues" evidence="5">
    <location>
        <begin position="633"/>
        <end position="642"/>
    </location>
</feature>
<dbReference type="EMBL" id="KV427633">
    <property type="protein sequence ID" value="KZT04906.1"/>
    <property type="molecule type" value="Genomic_DNA"/>
</dbReference>
<evidence type="ECO:0000313" key="8">
    <source>
        <dbReference type="Proteomes" id="UP000076871"/>
    </source>
</evidence>
<evidence type="ECO:0000313" key="7">
    <source>
        <dbReference type="EMBL" id="KZT04906.1"/>
    </source>
</evidence>
<dbReference type="GO" id="GO:0004842">
    <property type="term" value="F:ubiquitin-protein transferase activity"/>
    <property type="evidence" value="ECO:0007669"/>
    <property type="project" value="TreeGrafter"/>
</dbReference>
<gene>
    <name evidence="7" type="ORF">LAESUDRAFT_813795</name>
</gene>
<feature type="region of interest" description="Disordered" evidence="5">
    <location>
        <begin position="1"/>
        <end position="103"/>
    </location>
</feature>
<sequence>MSSPSRALAAEQSSRLNVYNKRPRSDSEDTSDREDACRDAKRAMGVPQEKLEAREKEKKKKRSKKRKHRKVSITQPPPGDESAGRSQAPPHIPQQEQPSSNIPTSVGIMAEETRDLLQKLPVIIERPCGSTSRSRQSSAGPSSVMARTGNLLPSEATPMMPPILDKGKGKALPEPESKIGQPAASSDASEVVILTTQLAAHEEILNKHTTLLSVLQQSLICQICLDPMHRPYALAPCGHVACHSCLVAWFKAAPPNAPPEEVPSPLRRRKTCPHCRALIIERPVEVWAVKEMVSALFKSGLSDPPLNPPAPADDASNANVDPWEGIFRKPPAPPRVHGGNHPLFFPDPPPPAVLHQVLGIYDDEDGGVYRCVDCLHEIWDGVCSECGREYPGQGPAPFEESDYEEEPWRVGMDEAEGDVDDYSSSDEDYLGMHPFADVLWNALGMGEHGNDTEDDEEDDEEDRIREIDSEDGHVGEDEDAYESSFIDDGDDEGARRSASVQWIPPLPDVDDAGDADDSDDESAVGPLPRSMRGRAVGPVVVSSEDEDDDEDENDSIVGGICARLRHHPRILSDDEEEEEDYSGDDSIGLAAEVAARERNLYGDDGSTSRGSFHWRRPAGDDVYVYDDHHQDESAIEWSDDGDVGYRDDTDGASVYSSPNSYSEDDGGFDDGGWDSEFYD</sequence>
<feature type="compositionally biased region" description="Acidic residues" evidence="5">
    <location>
        <begin position="543"/>
        <end position="554"/>
    </location>
</feature>
<dbReference type="Gene3D" id="3.30.40.10">
    <property type="entry name" value="Zinc/RING finger domain, C3HC4 (zinc finger)"/>
    <property type="match status" value="1"/>
</dbReference>
<evidence type="ECO:0000256" key="1">
    <source>
        <dbReference type="ARBA" id="ARBA00022723"/>
    </source>
</evidence>
<organism evidence="7 8">
    <name type="scientific">Laetiporus sulphureus 93-53</name>
    <dbReference type="NCBI Taxonomy" id="1314785"/>
    <lineage>
        <taxon>Eukaryota</taxon>
        <taxon>Fungi</taxon>
        <taxon>Dikarya</taxon>
        <taxon>Basidiomycota</taxon>
        <taxon>Agaricomycotina</taxon>
        <taxon>Agaricomycetes</taxon>
        <taxon>Polyporales</taxon>
        <taxon>Laetiporus</taxon>
    </lineage>
</organism>
<feature type="compositionally biased region" description="Acidic residues" evidence="5">
    <location>
        <begin position="662"/>
        <end position="679"/>
    </location>
</feature>
<dbReference type="Pfam" id="PF13445">
    <property type="entry name" value="zf-RING_UBOX"/>
    <property type="match status" value="1"/>
</dbReference>
<dbReference type="InterPro" id="IPR047126">
    <property type="entry name" value="RNF141-like"/>
</dbReference>
<keyword evidence="3" id="KW-0862">Zinc</keyword>
<dbReference type="STRING" id="1314785.A0A165DHR7"/>
<feature type="compositionally biased region" description="Basic residues" evidence="5">
    <location>
        <begin position="57"/>
        <end position="71"/>
    </location>
</feature>
<feature type="region of interest" description="Disordered" evidence="5">
    <location>
        <begin position="127"/>
        <end position="184"/>
    </location>
</feature>
<dbReference type="GO" id="GO:0008270">
    <property type="term" value="F:zinc ion binding"/>
    <property type="evidence" value="ECO:0007669"/>
    <property type="project" value="UniProtKB-KW"/>
</dbReference>
<evidence type="ECO:0000256" key="5">
    <source>
        <dbReference type="SAM" id="MobiDB-lite"/>
    </source>
</evidence>
<feature type="region of interest" description="Disordered" evidence="5">
    <location>
        <begin position="445"/>
        <end position="559"/>
    </location>
</feature>
<name>A0A165DHR7_9APHY</name>
<feature type="compositionally biased region" description="Acidic residues" evidence="5">
    <location>
        <begin position="452"/>
        <end position="461"/>
    </location>
</feature>
<dbReference type="PANTHER" id="PTHR12109:SF3">
    <property type="entry name" value="RING FINGER PROTEIN 141"/>
    <property type="match status" value="1"/>
</dbReference>
<dbReference type="SMART" id="SM00184">
    <property type="entry name" value="RING"/>
    <property type="match status" value="1"/>
</dbReference>
<dbReference type="InterPro" id="IPR001841">
    <property type="entry name" value="Znf_RING"/>
</dbReference>
<dbReference type="GO" id="GO:0051865">
    <property type="term" value="P:protein autoubiquitination"/>
    <property type="evidence" value="ECO:0007669"/>
    <property type="project" value="TreeGrafter"/>
</dbReference>
<dbReference type="InParanoid" id="A0A165DHR7"/>
<feature type="compositionally biased region" description="Acidic residues" evidence="5">
    <location>
        <begin position="508"/>
        <end position="522"/>
    </location>
</feature>
<evidence type="ECO:0000256" key="2">
    <source>
        <dbReference type="ARBA" id="ARBA00022771"/>
    </source>
</evidence>
<evidence type="ECO:0000256" key="4">
    <source>
        <dbReference type="PROSITE-ProRule" id="PRU00175"/>
    </source>
</evidence>
<feature type="compositionally biased region" description="Low complexity" evidence="5">
    <location>
        <begin position="129"/>
        <end position="143"/>
    </location>
</feature>
<dbReference type="GeneID" id="63831550"/>
<dbReference type="SUPFAM" id="SSF57850">
    <property type="entry name" value="RING/U-box"/>
    <property type="match status" value="1"/>
</dbReference>
<dbReference type="PANTHER" id="PTHR12109">
    <property type="entry name" value="RING FINGER PROTEIN 141-RELATED"/>
    <property type="match status" value="1"/>
</dbReference>
<reference evidence="7 8" key="1">
    <citation type="journal article" date="2016" name="Mol. Biol. Evol.">
        <title>Comparative Genomics of Early-Diverging Mushroom-Forming Fungi Provides Insights into the Origins of Lignocellulose Decay Capabilities.</title>
        <authorList>
            <person name="Nagy L.G."/>
            <person name="Riley R."/>
            <person name="Tritt A."/>
            <person name="Adam C."/>
            <person name="Daum C."/>
            <person name="Floudas D."/>
            <person name="Sun H."/>
            <person name="Yadav J.S."/>
            <person name="Pangilinan J."/>
            <person name="Larsson K.H."/>
            <person name="Matsuura K."/>
            <person name="Barry K."/>
            <person name="Labutti K."/>
            <person name="Kuo R."/>
            <person name="Ohm R.A."/>
            <person name="Bhattacharya S.S."/>
            <person name="Shirouzu T."/>
            <person name="Yoshinaga Y."/>
            <person name="Martin F.M."/>
            <person name="Grigoriev I.V."/>
            <person name="Hibbett D.S."/>
        </authorList>
    </citation>
    <scope>NUCLEOTIDE SEQUENCE [LARGE SCALE GENOMIC DNA]</scope>
    <source>
        <strain evidence="7 8">93-53</strain>
    </source>
</reference>
<evidence type="ECO:0000256" key="3">
    <source>
        <dbReference type="ARBA" id="ARBA00022833"/>
    </source>
</evidence>
<keyword evidence="1" id="KW-0479">Metal-binding</keyword>
<feature type="compositionally biased region" description="Polar residues" evidence="5">
    <location>
        <begin position="94"/>
        <end position="103"/>
    </location>
</feature>
<feature type="compositionally biased region" description="Polar residues" evidence="5">
    <location>
        <begin position="1"/>
        <end position="17"/>
    </location>
</feature>
<proteinExistence type="predicted"/>
<keyword evidence="8" id="KW-1185">Reference proteome</keyword>
<accession>A0A165DHR7</accession>